<evidence type="ECO:0000313" key="2">
    <source>
        <dbReference type="EMBL" id="KAK1310030.1"/>
    </source>
</evidence>
<keyword evidence="1" id="KW-0620">Polyamine biosynthesis</keyword>
<evidence type="ECO:0000313" key="3">
    <source>
        <dbReference type="Proteomes" id="UP001180020"/>
    </source>
</evidence>
<dbReference type="PANTHER" id="PTHR43317">
    <property type="entry name" value="THERMOSPERMINE SYNTHASE ACAULIS5"/>
    <property type="match status" value="1"/>
</dbReference>
<sequence length="416" mass="44995">MEEATLAIQPSRLIHLIFPNPSPSDPTTNPYADFLRIAVLDSPTPDSHSPQIAALLVPKNRHSDWLFSTPQGHLQLLLSLPSLSRLFLIGDTLSDPSPPPTPFAISDCPPPKPSFQAKLLPFLSSLSPRRDLSDIPFLEYEDGVVRSLPIATHIGPVAGEMLVEDAEVAVRPGGSTELRRRLRFKRLPNLIQTQMRLVVSGGGAPAPDVGVLVQPYLAPMVAALSLVRQRPRARVLCLGVGGGALLSFLRSRLGFDVLGVEGDQTVVAIAKEHFGLVEDELLRVRVGDAVEFVRETHERFDAIMVDLDPGEVGFGFDTPPAGFAAARVLKAAKVALRARGVLVVNAVRAEPSVFDRFVARVREVFPVLHGIDVAEEENYVLVASAVGAGEGSGGSSFAEELRRVIGGYYLDRIERI</sequence>
<reference evidence="2" key="1">
    <citation type="journal article" date="2023" name="Nat. Commun.">
        <title>Diploid and tetraploid genomes of Acorus and the evolution of monocots.</title>
        <authorList>
            <person name="Ma L."/>
            <person name="Liu K.W."/>
            <person name="Li Z."/>
            <person name="Hsiao Y.Y."/>
            <person name="Qi Y."/>
            <person name="Fu T."/>
            <person name="Tang G.D."/>
            <person name="Zhang D."/>
            <person name="Sun W.H."/>
            <person name="Liu D.K."/>
            <person name="Li Y."/>
            <person name="Chen G.Z."/>
            <person name="Liu X.D."/>
            <person name="Liao X.Y."/>
            <person name="Jiang Y.T."/>
            <person name="Yu X."/>
            <person name="Hao Y."/>
            <person name="Huang J."/>
            <person name="Zhao X.W."/>
            <person name="Ke S."/>
            <person name="Chen Y.Y."/>
            <person name="Wu W.L."/>
            <person name="Hsu J.L."/>
            <person name="Lin Y.F."/>
            <person name="Huang M.D."/>
            <person name="Li C.Y."/>
            <person name="Huang L."/>
            <person name="Wang Z.W."/>
            <person name="Zhao X."/>
            <person name="Zhong W.Y."/>
            <person name="Peng D.H."/>
            <person name="Ahmad S."/>
            <person name="Lan S."/>
            <person name="Zhang J.S."/>
            <person name="Tsai W.C."/>
            <person name="Van de Peer Y."/>
            <person name="Liu Z.J."/>
        </authorList>
    </citation>
    <scope>NUCLEOTIDE SEQUENCE</scope>
    <source>
        <strain evidence="2">CP</strain>
    </source>
</reference>
<keyword evidence="3" id="KW-1185">Reference proteome</keyword>
<dbReference type="AlphaFoldDB" id="A0AAV9E969"/>
<name>A0AAV9E969_ACOCL</name>
<dbReference type="Gene3D" id="3.40.50.150">
    <property type="entry name" value="Vaccinia Virus protein VP39"/>
    <property type="match status" value="1"/>
</dbReference>
<dbReference type="GO" id="GO:0006596">
    <property type="term" value="P:polyamine biosynthetic process"/>
    <property type="evidence" value="ECO:0007669"/>
    <property type="project" value="UniProtKB-KW"/>
</dbReference>
<evidence type="ECO:0000256" key="1">
    <source>
        <dbReference type="ARBA" id="ARBA00023115"/>
    </source>
</evidence>
<dbReference type="EMBL" id="JAUJYO010000008">
    <property type="protein sequence ID" value="KAK1310030.1"/>
    <property type="molecule type" value="Genomic_DNA"/>
</dbReference>
<protein>
    <submittedName>
        <fullName evidence="2">Uncharacterized protein</fullName>
    </submittedName>
</protein>
<dbReference type="CDD" id="cd02440">
    <property type="entry name" value="AdoMet_MTases"/>
    <property type="match status" value="1"/>
</dbReference>
<proteinExistence type="predicted"/>
<comment type="caution">
    <text evidence="2">The sequence shown here is derived from an EMBL/GenBank/DDBJ whole genome shotgun (WGS) entry which is preliminary data.</text>
</comment>
<dbReference type="SUPFAM" id="SSF53335">
    <property type="entry name" value="S-adenosyl-L-methionine-dependent methyltransferases"/>
    <property type="match status" value="1"/>
</dbReference>
<organism evidence="2 3">
    <name type="scientific">Acorus calamus</name>
    <name type="common">Sweet flag</name>
    <dbReference type="NCBI Taxonomy" id="4465"/>
    <lineage>
        <taxon>Eukaryota</taxon>
        <taxon>Viridiplantae</taxon>
        <taxon>Streptophyta</taxon>
        <taxon>Embryophyta</taxon>
        <taxon>Tracheophyta</taxon>
        <taxon>Spermatophyta</taxon>
        <taxon>Magnoliopsida</taxon>
        <taxon>Liliopsida</taxon>
        <taxon>Acoraceae</taxon>
        <taxon>Acorus</taxon>
    </lineage>
</organism>
<dbReference type="PANTHER" id="PTHR43317:SF3">
    <property type="entry name" value="BLR2883 PROTEIN"/>
    <property type="match status" value="1"/>
</dbReference>
<dbReference type="InterPro" id="IPR029063">
    <property type="entry name" value="SAM-dependent_MTases_sf"/>
</dbReference>
<gene>
    <name evidence="2" type="ORF">QJS10_CPA08g01595</name>
</gene>
<dbReference type="Proteomes" id="UP001180020">
    <property type="component" value="Unassembled WGS sequence"/>
</dbReference>
<reference evidence="2" key="2">
    <citation type="submission" date="2023-06" db="EMBL/GenBank/DDBJ databases">
        <authorList>
            <person name="Ma L."/>
            <person name="Liu K.-W."/>
            <person name="Li Z."/>
            <person name="Hsiao Y.-Y."/>
            <person name="Qi Y."/>
            <person name="Fu T."/>
            <person name="Tang G."/>
            <person name="Zhang D."/>
            <person name="Sun W.-H."/>
            <person name="Liu D.-K."/>
            <person name="Li Y."/>
            <person name="Chen G.-Z."/>
            <person name="Liu X.-D."/>
            <person name="Liao X.-Y."/>
            <person name="Jiang Y.-T."/>
            <person name="Yu X."/>
            <person name="Hao Y."/>
            <person name="Huang J."/>
            <person name="Zhao X.-W."/>
            <person name="Ke S."/>
            <person name="Chen Y.-Y."/>
            <person name="Wu W.-L."/>
            <person name="Hsu J.-L."/>
            <person name="Lin Y.-F."/>
            <person name="Huang M.-D."/>
            <person name="Li C.-Y."/>
            <person name="Huang L."/>
            <person name="Wang Z.-W."/>
            <person name="Zhao X."/>
            <person name="Zhong W.-Y."/>
            <person name="Peng D.-H."/>
            <person name="Ahmad S."/>
            <person name="Lan S."/>
            <person name="Zhang J.-S."/>
            <person name="Tsai W.-C."/>
            <person name="Van De Peer Y."/>
            <person name="Liu Z.-J."/>
        </authorList>
    </citation>
    <scope>NUCLEOTIDE SEQUENCE</scope>
    <source>
        <strain evidence="2">CP</strain>
        <tissue evidence="2">Leaves</tissue>
    </source>
</reference>
<accession>A0AAV9E969</accession>